<accession>A0A1M5CA77</accession>
<reference evidence="2 3" key="1">
    <citation type="submission" date="2016-11" db="EMBL/GenBank/DDBJ databases">
        <authorList>
            <person name="Jaros S."/>
            <person name="Januszkiewicz K."/>
            <person name="Wedrychowicz H."/>
        </authorList>
    </citation>
    <scope>NUCLEOTIDE SEQUENCE [LARGE SCALE GENOMIC DNA]</scope>
    <source>
        <strain evidence="2 3">DSM 19436</strain>
    </source>
</reference>
<organism evidence="2 3">
    <name type="scientific">Kaistia soli DSM 19436</name>
    <dbReference type="NCBI Taxonomy" id="1122133"/>
    <lineage>
        <taxon>Bacteria</taxon>
        <taxon>Pseudomonadati</taxon>
        <taxon>Pseudomonadota</taxon>
        <taxon>Alphaproteobacteria</taxon>
        <taxon>Hyphomicrobiales</taxon>
        <taxon>Kaistiaceae</taxon>
        <taxon>Kaistia</taxon>
    </lineage>
</organism>
<dbReference type="Proteomes" id="UP000184485">
    <property type="component" value="Unassembled WGS sequence"/>
</dbReference>
<feature type="domain" description="VOC" evidence="1">
    <location>
        <begin position="6"/>
        <end position="127"/>
    </location>
</feature>
<dbReference type="PANTHER" id="PTHR36503">
    <property type="entry name" value="BLR2520 PROTEIN"/>
    <property type="match status" value="1"/>
</dbReference>
<keyword evidence="2" id="KW-0456">Lyase</keyword>
<sequence>MMIPNAIEVVTLFVDDIAVSKAFYQTVFAPKIVYEDAVSAVLAFEGAMVNLLAASQAPPLVTPAPVAPAGSASRVLLTIRVTDVDATCAKLEEAGIALLNGPIDRPWGRRTAAFADPSGHVWEVAMEI</sequence>
<dbReference type="AlphaFoldDB" id="A0A1M5CA77"/>
<dbReference type="Gene3D" id="3.10.180.10">
    <property type="entry name" value="2,3-Dihydroxybiphenyl 1,2-Dioxygenase, domain 1"/>
    <property type="match status" value="1"/>
</dbReference>
<evidence type="ECO:0000259" key="1">
    <source>
        <dbReference type="PROSITE" id="PS51819"/>
    </source>
</evidence>
<dbReference type="STRING" id="1122133.SAMN02745157_2274"/>
<name>A0A1M5CA77_9HYPH</name>
<dbReference type="PROSITE" id="PS51819">
    <property type="entry name" value="VOC"/>
    <property type="match status" value="1"/>
</dbReference>
<dbReference type="PANTHER" id="PTHR36503:SF3">
    <property type="entry name" value="BLR0126 PROTEIN"/>
    <property type="match status" value="1"/>
</dbReference>
<dbReference type="InterPro" id="IPR029068">
    <property type="entry name" value="Glyas_Bleomycin-R_OHBP_Dase"/>
</dbReference>
<dbReference type="InterPro" id="IPR004360">
    <property type="entry name" value="Glyas_Fos-R_dOase_dom"/>
</dbReference>
<dbReference type="Pfam" id="PF00903">
    <property type="entry name" value="Glyoxalase"/>
    <property type="match status" value="1"/>
</dbReference>
<dbReference type="GO" id="GO:0016829">
    <property type="term" value="F:lyase activity"/>
    <property type="evidence" value="ECO:0007669"/>
    <property type="project" value="UniProtKB-KW"/>
</dbReference>
<keyword evidence="3" id="KW-1185">Reference proteome</keyword>
<dbReference type="SUPFAM" id="SSF54593">
    <property type="entry name" value="Glyoxalase/Bleomycin resistance protein/Dihydroxybiphenyl dioxygenase"/>
    <property type="match status" value="1"/>
</dbReference>
<protein>
    <submittedName>
        <fullName evidence="2">Predicted lactoylglutathione lyase</fullName>
    </submittedName>
</protein>
<dbReference type="EMBL" id="FQUP01000002">
    <property type="protein sequence ID" value="SHF51638.1"/>
    <property type="molecule type" value="Genomic_DNA"/>
</dbReference>
<dbReference type="InterPro" id="IPR037523">
    <property type="entry name" value="VOC_core"/>
</dbReference>
<evidence type="ECO:0000313" key="2">
    <source>
        <dbReference type="EMBL" id="SHF51638.1"/>
    </source>
</evidence>
<proteinExistence type="predicted"/>
<evidence type="ECO:0000313" key="3">
    <source>
        <dbReference type="Proteomes" id="UP000184485"/>
    </source>
</evidence>
<gene>
    <name evidence="2" type="ORF">SAMN02745157_2274</name>
</gene>